<dbReference type="Proteomes" id="UP001557470">
    <property type="component" value="Unassembled WGS sequence"/>
</dbReference>
<accession>A0ABD0VYN2</accession>
<evidence type="ECO:0000259" key="2">
    <source>
        <dbReference type="PROSITE" id="PS50132"/>
    </source>
</evidence>
<dbReference type="EMBL" id="JAGEUA010000010">
    <property type="protein sequence ID" value="KAL0963317.1"/>
    <property type="molecule type" value="Genomic_DNA"/>
</dbReference>
<dbReference type="SMART" id="SM00315">
    <property type="entry name" value="RGS"/>
    <property type="match status" value="2"/>
</dbReference>
<dbReference type="InterPro" id="IPR044926">
    <property type="entry name" value="RGS_subdomain_2"/>
</dbReference>
<dbReference type="InterPro" id="IPR016137">
    <property type="entry name" value="RGS"/>
</dbReference>
<feature type="compositionally biased region" description="Polar residues" evidence="1">
    <location>
        <begin position="220"/>
        <end position="231"/>
    </location>
</feature>
<dbReference type="PROSITE" id="PS50132">
    <property type="entry name" value="RGS"/>
    <property type="match status" value="2"/>
</dbReference>
<proteinExistence type="predicted"/>
<dbReference type="CDD" id="cd08725">
    <property type="entry name" value="RGS_RGS22_4"/>
    <property type="match status" value="1"/>
</dbReference>
<sequence>MWGKFPVDPPCLTVDTFEDRLSSDDILWHFLNEFLSLPSFPEWVQYNKDTRAFEVVSDAAVVLSNKIRTALHLCQSEPFDVPTDLALKHMIDNRYSVICLDRDQAMEWIIQERLPLFIQSDCYFEYRLATLLSQWVPRGYSQKEDGSSAQQQLSVPPQPVPPPPGSDDGDVLKTLDESLGQASVTDMLTITTDSGRLEPPVHTYSVDTLLDYEASRDQKLNTSRSLTNKQPSHAGDGGPQEKTGGPQEKIGSASRSPVLGGRTMERMLNALHVDSKAGFYFKQYCERSGNQIWENAIHFWCDLQQYHQLFYQGGIDPYKVQRQAQVSICCNVGVEEEVRKRVYACLTPPFEELFDRVEEHVLTVLLEPWTQLTTWETLTFQKVGLWEETRQVESEQYGELQALYQESAGRLKQQHIVAQSCRSSPQLLEVPRCPAVWAAVAEQFRGYRLGSLLQHPLELQHFKAFLQDKKASSHLECWLDIEYYRRIPLGDEAVGDDKSKLIKDNYLSRKYFFGPDSPASKEQQDHVMGLAGGWDRLLHEHLGSPVLMEVQNIVRSHIESTWLPLFLATPAFTERQQTLRPRGEDRQAGLANKQHRKRRAVWKPGKWMTSAGDILALRQALLNPLTCHQFRLFVSLKGDSLENDILFWLEVQRYKDLCHSHCEDSVVQDKVSTIISCFIQSAVPPSLQISIPLVMAQNILERRREMGPYVFREAQNCVFSELLKLWPGFLSFSSSVEQEEILPELENRRRHHKASLQRRRRREEKRSQEGVEKLPEELMEEGSDNVEEKKQNTQWELHTNSRLCWSYSKYISALEREEVLLQGQTRRGFDSCTSTDSLSSHSLKSEGSRTSVTLLAGTGSLIDTSHQDRQHL</sequence>
<evidence type="ECO:0000313" key="3">
    <source>
        <dbReference type="EMBL" id="KAL0963317.1"/>
    </source>
</evidence>
<feature type="compositionally biased region" description="Low complexity" evidence="1">
    <location>
        <begin position="830"/>
        <end position="842"/>
    </location>
</feature>
<dbReference type="InterPro" id="IPR042651">
    <property type="entry name" value="Rgs22"/>
</dbReference>
<dbReference type="SUPFAM" id="SSF48097">
    <property type="entry name" value="Regulator of G-protein signaling, RGS"/>
    <property type="match status" value="3"/>
</dbReference>
<gene>
    <name evidence="3" type="ORF">UPYG_G00304590</name>
</gene>
<feature type="region of interest" description="Disordered" evidence="1">
    <location>
        <begin position="218"/>
        <end position="258"/>
    </location>
</feature>
<feature type="domain" description="RGS" evidence="2">
    <location>
        <begin position="616"/>
        <end position="722"/>
    </location>
</feature>
<dbReference type="Gene3D" id="1.10.167.10">
    <property type="entry name" value="Regulator of G-protein Signalling 4, domain 2"/>
    <property type="match status" value="3"/>
</dbReference>
<feature type="compositionally biased region" description="Pro residues" evidence="1">
    <location>
        <begin position="156"/>
        <end position="165"/>
    </location>
</feature>
<dbReference type="PANTHER" id="PTHR46583:SF1">
    <property type="entry name" value="REGULATOR OF G-PROTEIN SIGNALING 22"/>
    <property type="match status" value="1"/>
</dbReference>
<evidence type="ECO:0000256" key="1">
    <source>
        <dbReference type="SAM" id="MobiDB-lite"/>
    </source>
</evidence>
<dbReference type="AlphaFoldDB" id="A0ABD0VYN2"/>
<keyword evidence="4" id="KW-1185">Reference proteome</keyword>
<feature type="compositionally biased region" description="Basic residues" evidence="1">
    <location>
        <begin position="752"/>
        <end position="763"/>
    </location>
</feature>
<organism evidence="3 4">
    <name type="scientific">Umbra pygmaea</name>
    <name type="common">Eastern mudminnow</name>
    <dbReference type="NCBI Taxonomy" id="75934"/>
    <lineage>
        <taxon>Eukaryota</taxon>
        <taxon>Metazoa</taxon>
        <taxon>Chordata</taxon>
        <taxon>Craniata</taxon>
        <taxon>Vertebrata</taxon>
        <taxon>Euteleostomi</taxon>
        <taxon>Actinopterygii</taxon>
        <taxon>Neopterygii</taxon>
        <taxon>Teleostei</taxon>
        <taxon>Protacanthopterygii</taxon>
        <taxon>Esociformes</taxon>
        <taxon>Umbridae</taxon>
        <taxon>Umbra</taxon>
    </lineage>
</organism>
<comment type="caution">
    <text evidence="3">The sequence shown here is derived from an EMBL/GenBank/DDBJ whole genome shotgun (WGS) entry which is preliminary data.</text>
</comment>
<evidence type="ECO:0000313" key="4">
    <source>
        <dbReference type="Proteomes" id="UP001557470"/>
    </source>
</evidence>
<name>A0ABD0VYN2_UMBPY</name>
<protein>
    <recommendedName>
        <fullName evidence="2">RGS domain-containing protein</fullName>
    </recommendedName>
</protein>
<feature type="region of interest" description="Disordered" evidence="1">
    <location>
        <begin position="752"/>
        <end position="792"/>
    </location>
</feature>
<dbReference type="InterPro" id="IPR048074">
    <property type="entry name" value="RGS22_RGS_fourth"/>
</dbReference>
<feature type="region of interest" description="Disordered" evidence="1">
    <location>
        <begin position="142"/>
        <end position="173"/>
    </location>
</feature>
<feature type="region of interest" description="Disordered" evidence="1">
    <location>
        <begin position="830"/>
        <end position="849"/>
    </location>
</feature>
<reference evidence="3 4" key="1">
    <citation type="submission" date="2024-06" db="EMBL/GenBank/DDBJ databases">
        <authorList>
            <person name="Pan Q."/>
            <person name="Wen M."/>
            <person name="Jouanno E."/>
            <person name="Zahm M."/>
            <person name="Klopp C."/>
            <person name="Cabau C."/>
            <person name="Louis A."/>
            <person name="Berthelot C."/>
            <person name="Parey E."/>
            <person name="Roest Crollius H."/>
            <person name="Montfort J."/>
            <person name="Robinson-Rechavi M."/>
            <person name="Bouchez O."/>
            <person name="Lampietro C."/>
            <person name="Lopez Roques C."/>
            <person name="Donnadieu C."/>
            <person name="Postlethwait J."/>
            <person name="Bobe J."/>
            <person name="Verreycken H."/>
            <person name="Guiguen Y."/>
        </authorList>
    </citation>
    <scope>NUCLEOTIDE SEQUENCE [LARGE SCALE GENOMIC DNA]</scope>
    <source>
        <strain evidence="3">Up_M1</strain>
        <tissue evidence="3">Testis</tissue>
    </source>
</reference>
<dbReference type="Pfam" id="PF00615">
    <property type="entry name" value="RGS"/>
    <property type="match status" value="2"/>
</dbReference>
<feature type="compositionally biased region" description="Basic and acidic residues" evidence="1">
    <location>
        <begin position="764"/>
        <end position="776"/>
    </location>
</feature>
<dbReference type="PANTHER" id="PTHR46583">
    <property type="entry name" value="REGULATOR OF G-PROTEIN SIGNALING 22"/>
    <property type="match status" value="1"/>
</dbReference>
<dbReference type="InterPro" id="IPR036305">
    <property type="entry name" value="RGS_sf"/>
</dbReference>
<feature type="domain" description="RGS" evidence="2">
    <location>
        <begin position="448"/>
        <end position="508"/>
    </location>
</feature>